<keyword evidence="7" id="KW-1185">Reference proteome</keyword>
<dbReference type="Gene3D" id="3.40.50.720">
    <property type="entry name" value="NAD(P)-binding Rossmann-like Domain"/>
    <property type="match status" value="1"/>
</dbReference>
<reference evidence="6 7" key="1">
    <citation type="submission" date="2016-02" db="EMBL/GenBank/DDBJ databases">
        <title>Genome analysis of coral dinoflagellate symbionts highlights evolutionary adaptations to a symbiotic lifestyle.</title>
        <authorList>
            <person name="Aranda M."/>
            <person name="Li Y."/>
            <person name="Liew Y.J."/>
            <person name="Baumgarten S."/>
            <person name="Simakov O."/>
            <person name="Wilson M."/>
            <person name="Piel J."/>
            <person name="Ashoor H."/>
            <person name="Bougouffa S."/>
            <person name="Bajic V.B."/>
            <person name="Ryu T."/>
            <person name="Ravasi T."/>
            <person name="Bayer T."/>
            <person name="Micklem G."/>
            <person name="Kim H."/>
            <person name="Bhak J."/>
            <person name="Lajeunesse T.C."/>
            <person name="Voolstra C.R."/>
        </authorList>
    </citation>
    <scope>NUCLEOTIDE SEQUENCE [LARGE SCALE GENOMIC DNA]</scope>
    <source>
        <strain evidence="6 7">CCMP2467</strain>
    </source>
</reference>
<comment type="similarity">
    <text evidence="1">Belongs to the short-chain dehydrogenases/reductases (SDR) family.</text>
</comment>
<feature type="domain" description="Ketoreductase" evidence="5">
    <location>
        <begin position="88"/>
        <end position="290"/>
    </location>
</feature>
<gene>
    <name evidence="6" type="ORF">AK812_SmicGene23787</name>
</gene>
<dbReference type="SUPFAM" id="SSF51735">
    <property type="entry name" value="NAD(P)-binding Rossmann-fold domains"/>
    <property type="match status" value="1"/>
</dbReference>
<evidence type="ECO:0000256" key="2">
    <source>
        <dbReference type="ARBA" id="ARBA00023002"/>
    </source>
</evidence>
<accession>A0A1Q9DGD4</accession>
<dbReference type="InterPro" id="IPR002347">
    <property type="entry name" value="SDR_fam"/>
</dbReference>
<comment type="function">
    <text evidence="3">Putative oxidoreductase.</text>
</comment>
<dbReference type="Gene3D" id="1.10.472.10">
    <property type="entry name" value="Cyclin-like"/>
    <property type="match status" value="1"/>
</dbReference>
<dbReference type="InterPro" id="IPR006671">
    <property type="entry name" value="Cyclin_N"/>
</dbReference>
<dbReference type="SUPFAM" id="SSF47954">
    <property type="entry name" value="Cyclin-like"/>
    <property type="match status" value="1"/>
</dbReference>
<dbReference type="InterPro" id="IPR057326">
    <property type="entry name" value="KR_dom"/>
</dbReference>
<dbReference type="InterPro" id="IPR020904">
    <property type="entry name" value="Sc_DH/Rdtase_CS"/>
</dbReference>
<protein>
    <submittedName>
        <fullName evidence="6">Dehydrogenase/reductase SDR family protein 7-like</fullName>
    </submittedName>
</protein>
<dbReference type="CDD" id="cd20524">
    <property type="entry name" value="CYCLIN_CCNH_rpt1"/>
    <property type="match status" value="1"/>
</dbReference>
<sequence>MQIRVPATHGAVRSWSRTAASHIRGSAVDPRPTWLVQADTALTPSLLAVGAIGSPLLSRVAAKALRRRPTQLRASGTRVRDVVPHGGPTVVISGASQGTGRALALKFAQDGYNVVLAARGAEALREAEDCCQAVLKPGRLVLPVPCDITSPDSIQLLLDTVAARFTDVRVVVCNAGVCMTGDFLNTSPEDFQSQLNVNFLGHVTTVRAFLPELLRQQGRSGPVPTICFVNSFGARVPLPDMTAYCAAKYALQGFADSLRLELAARGVHVATVHPGVIRSDFRTRAQWRGTAAGNRKSAMDTLLDGQSPVSSLVTQSVEEVAEAAYDAVKTQQSEVVVGLPFRTMLTAYGVGKALGPCAAPSLSACAFSVSEKVSQMHSIEETLQRITDSKQFQELKDKAPSPKPHPDLLRLRSGSEMGSEHNLLEKYVGEDISKQRGFSGGRSWVEAMDDEGPRHYQYLFTREALDQSHEAAHERAAQTLREQGLRVLQAEPRPLNLKESCNLVAFYAQKLPDLCGLCSAPQEVLWTSLIFFKRFFSANSPMEFDPVTMMFTCLHVACKVEEFRDLTLEKMLQEGGMGEQMRPRVTDLELELLQALDFELLVEPKVRPSLQILAEEEEKWSKVADLEEAIKKAEALVIDVCASTNAILQWPTSVLIAAAWDVVLEEAVAEKASHVCSMLLQSFREERHKTELKAMFQEAVQAIKQMNCKAELNREAMQEIAKAARKCQKAFDRIREERKQRHEARCNERKRRRNEDAKTHFTDIEELKRKAQALREDMKPTLQDDVVLCMEED</sequence>
<dbReference type="GO" id="GO:0016491">
    <property type="term" value="F:oxidoreductase activity"/>
    <property type="evidence" value="ECO:0007669"/>
    <property type="project" value="UniProtKB-KW"/>
</dbReference>
<dbReference type="CDD" id="cd05233">
    <property type="entry name" value="SDR_c"/>
    <property type="match status" value="1"/>
</dbReference>
<dbReference type="PRINTS" id="PR00081">
    <property type="entry name" value="GDHRDH"/>
</dbReference>
<evidence type="ECO:0000256" key="1">
    <source>
        <dbReference type="ARBA" id="ARBA00006484"/>
    </source>
</evidence>
<dbReference type="Pfam" id="PF00134">
    <property type="entry name" value="Cyclin_N"/>
    <property type="match status" value="1"/>
</dbReference>
<feature type="region of interest" description="Disordered" evidence="4">
    <location>
        <begin position="738"/>
        <end position="757"/>
    </location>
</feature>
<dbReference type="InterPro" id="IPR036915">
    <property type="entry name" value="Cyclin-like_sf"/>
</dbReference>
<evidence type="ECO:0000259" key="5">
    <source>
        <dbReference type="SMART" id="SM00822"/>
    </source>
</evidence>
<evidence type="ECO:0000256" key="3">
    <source>
        <dbReference type="ARBA" id="ARBA00037096"/>
    </source>
</evidence>
<dbReference type="OrthoDB" id="1274115at2759"/>
<dbReference type="PROSITE" id="PS00061">
    <property type="entry name" value="ADH_SHORT"/>
    <property type="match status" value="1"/>
</dbReference>
<dbReference type="AlphaFoldDB" id="A0A1Q9DGD4"/>
<name>A0A1Q9DGD4_SYMMI</name>
<dbReference type="GO" id="GO:0016020">
    <property type="term" value="C:membrane"/>
    <property type="evidence" value="ECO:0007669"/>
    <property type="project" value="TreeGrafter"/>
</dbReference>
<dbReference type="PANTHER" id="PTHR44196">
    <property type="entry name" value="DEHYDROGENASE/REDUCTASE SDR FAMILY MEMBER 7B"/>
    <property type="match status" value="1"/>
</dbReference>
<dbReference type="InterPro" id="IPR036291">
    <property type="entry name" value="NAD(P)-bd_dom_sf"/>
</dbReference>
<dbReference type="EMBL" id="LSRX01000552">
    <property type="protein sequence ID" value="OLP94209.1"/>
    <property type="molecule type" value="Genomic_DNA"/>
</dbReference>
<organism evidence="6 7">
    <name type="scientific">Symbiodinium microadriaticum</name>
    <name type="common">Dinoflagellate</name>
    <name type="synonym">Zooxanthella microadriatica</name>
    <dbReference type="NCBI Taxonomy" id="2951"/>
    <lineage>
        <taxon>Eukaryota</taxon>
        <taxon>Sar</taxon>
        <taxon>Alveolata</taxon>
        <taxon>Dinophyceae</taxon>
        <taxon>Suessiales</taxon>
        <taxon>Symbiodiniaceae</taxon>
        <taxon>Symbiodinium</taxon>
    </lineage>
</organism>
<evidence type="ECO:0000313" key="6">
    <source>
        <dbReference type="EMBL" id="OLP94209.1"/>
    </source>
</evidence>
<evidence type="ECO:0000313" key="7">
    <source>
        <dbReference type="Proteomes" id="UP000186817"/>
    </source>
</evidence>
<dbReference type="SMART" id="SM00822">
    <property type="entry name" value="PKS_KR"/>
    <property type="match status" value="1"/>
</dbReference>
<evidence type="ECO:0000256" key="4">
    <source>
        <dbReference type="SAM" id="MobiDB-lite"/>
    </source>
</evidence>
<comment type="caution">
    <text evidence="6">The sequence shown here is derived from an EMBL/GenBank/DDBJ whole genome shotgun (WGS) entry which is preliminary data.</text>
</comment>
<dbReference type="PANTHER" id="PTHR44196:SF1">
    <property type="entry name" value="DEHYDROGENASE_REDUCTASE SDR FAMILY MEMBER 7B"/>
    <property type="match status" value="1"/>
</dbReference>
<keyword evidence="2" id="KW-0560">Oxidoreductase</keyword>
<dbReference type="Pfam" id="PF00106">
    <property type="entry name" value="adh_short"/>
    <property type="match status" value="1"/>
</dbReference>
<dbReference type="Proteomes" id="UP000186817">
    <property type="component" value="Unassembled WGS sequence"/>
</dbReference>
<proteinExistence type="inferred from homology"/>